<reference evidence="1 2" key="1">
    <citation type="journal article" date="2023" name="Nucleic Acids Res.">
        <title>The hologenome of Daphnia magna reveals possible DNA methylation and microbiome-mediated evolution of the host genome.</title>
        <authorList>
            <person name="Chaturvedi A."/>
            <person name="Li X."/>
            <person name="Dhandapani V."/>
            <person name="Marshall H."/>
            <person name="Kissane S."/>
            <person name="Cuenca-Cambronero M."/>
            <person name="Asole G."/>
            <person name="Calvet F."/>
            <person name="Ruiz-Romero M."/>
            <person name="Marangio P."/>
            <person name="Guigo R."/>
            <person name="Rago D."/>
            <person name="Mirbahai L."/>
            <person name="Eastwood N."/>
            <person name="Colbourne J.K."/>
            <person name="Zhou J."/>
            <person name="Mallon E."/>
            <person name="Orsini L."/>
        </authorList>
    </citation>
    <scope>NUCLEOTIDE SEQUENCE [LARGE SCALE GENOMIC DNA]</scope>
    <source>
        <strain evidence="1">LRV0_1</strain>
    </source>
</reference>
<accession>A0ABQ9ZKU1</accession>
<comment type="caution">
    <text evidence="1">The sequence shown here is derived from an EMBL/GenBank/DDBJ whole genome shotgun (WGS) entry which is preliminary data.</text>
</comment>
<name>A0ABQ9ZKU1_9CRUS</name>
<keyword evidence="2" id="KW-1185">Reference proteome</keyword>
<evidence type="ECO:0000313" key="1">
    <source>
        <dbReference type="EMBL" id="KAK4013560.1"/>
    </source>
</evidence>
<organism evidence="1 2">
    <name type="scientific">Daphnia magna</name>
    <dbReference type="NCBI Taxonomy" id="35525"/>
    <lineage>
        <taxon>Eukaryota</taxon>
        <taxon>Metazoa</taxon>
        <taxon>Ecdysozoa</taxon>
        <taxon>Arthropoda</taxon>
        <taxon>Crustacea</taxon>
        <taxon>Branchiopoda</taxon>
        <taxon>Diplostraca</taxon>
        <taxon>Cladocera</taxon>
        <taxon>Anomopoda</taxon>
        <taxon>Daphniidae</taxon>
        <taxon>Daphnia</taxon>
    </lineage>
</organism>
<gene>
    <name evidence="1" type="ORF">OUZ56_026114</name>
</gene>
<dbReference type="EMBL" id="JAOYFB010000004">
    <property type="protein sequence ID" value="KAK4013560.1"/>
    <property type="molecule type" value="Genomic_DNA"/>
</dbReference>
<sequence length="89" mass="10305">MGRRHKSFKALAWGRFGALVDTSYYVCVQVVQMYSILHKKLEIVTGLLDTFPLATREIRVLDLDETTFYKIIAFMKTVFALITINPYKV</sequence>
<protein>
    <submittedName>
        <fullName evidence="1">Uncharacterized protein</fullName>
    </submittedName>
</protein>
<proteinExistence type="predicted"/>
<evidence type="ECO:0000313" key="2">
    <source>
        <dbReference type="Proteomes" id="UP001234178"/>
    </source>
</evidence>
<dbReference type="Proteomes" id="UP001234178">
    <property type="component" value="Unassembled WGS sequence"/>
</dbReference>